<dbReference type="KEGG" id="muc:MuYL_3933"/>
<dbReference type="OrthoDB" id="797442at2"/>
<name>A0A223P1W7_9SPHI</name>
<dbReference type="AlphaFoldDB" id="A0A223P1W7"/>
<evidence type="ECO:0008006" key="3">
    <source>
        <dbReference type="Google" id="ProtNLM"/>
    </source>
</evidence>
<gene>
    <name evidence="1" type="ORF">MuYL_3933</name>
</gene>
<evidence type="ECO:0000313" key="1">
    <source>
        <dbReference type="EMBL" id="ASU35818.1"/>
    </source>
</evidence>
<proteinExistence type="predicted"/>
<reference evidence="1 2" key="1">
    <citation type="submission" date="2017-08" db="EMBL/GenBank/DDBJ databases">
        <title>Complete genome sequence of Mucilaginibacter sp. strain BJC16-A31.</title>
        <authorList>
            <consortium name="Henan University of Science and Technology"/>
            <person name="You X."/>
        </authorList>
    </citation>
    <scope>NUCLEOTIDE SEQUENCE [LARGE SCALE GENOMIC DNA]</scope>
    <source>
        <strain evidence="1 2">BJC16-A31</strain>
    </source>
</reference>
<dbReference type="EMBL" id="CP022743">
    <property type="protein sequence ID" value="ASU35818.1"/>
    <property type="molecule type" value="Genomic_DNA"/>
</dbReference>
<dbReference type="Proteomes" id="UP000215002">
    <property type="component" value="Chromosome"/>
</dbReference>
<organism evidence="1 2">
    <name type="scientific">Mucilaginibacter xinganensis</name>
    <dbReference type="NCBI Taxonomy" id="1234841"/>
    <lineage>
        <taxon>Bacteria</taxon>
        <taxon>Pseudomonadati</taxon>
        <taxon>Bacteroidota</taxon>
        <taxon>Sphingobacteriia</taxon>
        <taxon>Sphingobacteriales</taxon>
        <taxon>Sphingobacteriaceae</taxon>
        <taxon>Mucilaginibacter</taxon>
    </lineage>
</organism>
<keyword evidence="2" id="KW-1185">Reference proteome</keyword>
<evidence type="ECO:0000313" key="2">
    <source>
        <dbReference type="Proteomes" id="UP000215002"/>
    </source>
</evidence>
<dbReference type="RefSeq" id="WP_094571936.1">
    <property type="nucleotide sequence ID" value="NZ_CP022743.1"/>
</dbReference>
<accession>A0A223P1W7</accession>
<dbReference type="PROSITE" id="PS51257">
    <property type="entry name" value="PROKAR_LIPOPROTEIN"/>
    <property type="match status" value="1"/>
</dbReference>
<sequence length="135" mass="14833">MKVFLGVFFAALIAVACKKESTGAKMKNSANNSLFARWELRVLRGGLQPDRNFAPGNGNMLQFNADSTYAFYQNNNITSQGTFHIVPNAFVQGPEPPDLIYYDHNTSGEVLFLKNDTLTIGSSAADGPSYVYVKK</sequence>
<protein>
    <recommendedName>
        <fullName evidence="3">Lipocalin-like domain-containing protein</fullName>
    </recommendedName>
</protein>